<dbReference type="PANTHER" id="PTHR11082">
    <property type="entry name" value="TRNA-DIHYDROURIDINE SYNTHASE"/>
    <property type="match status" value="1"/>
</dbReference>
<dbReference type="Proteomes" id="UP001213623">
    <property type="component" value="Chromosome 1"/>
</dbReference>
<keyword evidence="18" id="KW-0547">Nucleotide-binding</keyword>
<name>A0AAF0J2G1_9BASI</name>
<dbReference type="SUPFAM" id="SSF51395">
    <property type="entry name" value="FMN-linked oxidoreductases"/>
    <property type="match status" value="1"/>
</dbReference>
<feature type="binding site" evidence="18">
    <location>
        <position position="151"/>
    </location>
    <ligand>
        <name>FMN</name>
        <dbReference type="ChEBI" id="CHEBI:58210"/>
    </ligand>
</feature>
<dbReference type="Pfam" id="PF01207">
    <property type="entry name" value="Dus"/>
    <property type="match status" value="1"/>
</dbReference>
<comment type="catalytic activity">
    <reaction evidence="11">
        <text>5,6-dihydrouridine(16) in tRNA + NADP(+) = uridine(16) in tRNA + NADPH + H(+)</text>
        <dbReference type="Rhea" id="RHEA:53376"/>
        <dbReference type="Rhea" id="RHEA-COMP:13543"/>
        <dbReference type="Rhea" id="RHEA-COMP:13544"/>
        <dbReference type="ChEBI" id="CHEBI:15378"/>
        <dbReference type="ChEBI" id="CHEBI:57783"/>
        <dbReference type="ChEBI" id="CHEBI:58349"/>
        <dbReference type="ChEBI" id="CHEBI:65315"/>
        <dbReference type="ChEBI" id="CHEBI:74443"/>
        <dbReference type="EC" id="1.3.1.88"/>
    </reaction>
    <physiologicalReaction direction="right-to-left" evidence="11">
        <dbReference type="Rhea" id="RHEA:53378"/>
    </physiologicalReaction>
</comment>
<evidence type="ECO:0000313" key="20">
    <source>
        <dbReference type="EMBL" id="WFD25598.1"/>
    </source>
</evidence>
<dbReference type="EC" id="1.3.1.-" evidence="16"/>
<accession>A0AAF0J2G1</accession>
<evidence type="ECO:0000256" key="9">
    <source>
        <dbReference type="ARBA" id="ARBA00038313"/>
    </source>
</evidence>
<comment type="catalytic activity">
    <reaction evidence="10">
        <text>5,6-dihydrouridine(17) in tRNA + NAD(+) = uridine(17) in tRNA + NADH + H(+)</text>
        <dbReference type="Rhea" id="RHEA:53372"/>
        <dbReference type="Rhea" id="RHEA-COMP:13541"/>
        <dbReference type="Rhea" id="RHEA-COMP:13542"/>
        <dbReference type="ChEBI" id="CHEBI:15378"/>
        <dbReference type="ChEBI" id="CHEBI:57540"/>
        <dbReference type="ChEBI" id="CHEBI:57945"/>
        <dbReference type="ChEBI" id="CHEBI:65315"/>
        <dbReference type="ChEBI" id="CHEBI:74443"/>
        <dbReference type="EC" id="1.3.1.88"/>
    </reaction>
    <physiologicalReaction direction="right-to-left" evidence="10">
        <dbReference type="Rhea" id="RHEA:53374"/>
    </physiologicalReaction>
</comment>
<evidence type="ECO:0000256" key="14">
    <source>
        <dbReference type="ARBA" id="ARBA00049447"/>
    </source>
</evidence>
<organism evidence="20 21">
    <name type="scientific">Malassezia nana</name>
    <dbReference type="NCBI Taxonomy" id="180528"/>
    <lineage>
        <taxon>Eukaryota</taxon>
        <taxon>Fungi</taxon>
        <taxon>Dikarya</taxon>
        <taxon>Basidiomycota</taxon>
        <taxon>Ustilaginomycotina</taxon>
        <taxon>Malasseziomycetes</taxon>
        <taxon>Malasseziales</taxon>
        <taxon>Malasseziaceae</taxon>
        <taxon>Malassezia</taxon>
    </lineage>
</organism>
<dbReference type="PANTHER" id="PTHR11082:SF5">
    <property type="entry name" value="TRNA-DIHYDROURIDINE(16_17) SYNTHASE [NAD(P)(+)]-LIKE"/>
    <property type="match status" value="1"/>
</dbReference>
<dbReference type="GO" id="GO:0050660">
    <property type="term" value="F:flavin adenine dinucleotide binding"/>
    <property type="evidence" value="ECO:0007669"/>
    <property type="project" value="InterPro"/>
</dbReference>
<evidence type="ECO:0000256" key="3">
    <source>
        <dbReference type="ARBA" id="ARBA00022643"/>
    </source>
</evidence>
<feature type="domain" description="DUS-like FMN-binding" evidence="19">
    <location>
        <begin position="12"/>
        <end position="265"/>
    </location>
</feature>
<proteinExistence type="inferred from homology"/>
<dbReference type="GO" id="GO:0006397">
    <property type="term" value="P:mRNA processing"/>
    <property type="evidence" value="ECO:0007669"/>
    <property type="project" value="UniProtKB-KW"/>
</dbReference>
<dbReference type="CDD" id="cd02801">
    <property type="entry name" value="DUS_like_FMN"/>
    <property type="match status" value="1"/>
</dbReference>
<keyword evidence="8" id="KW-0520">NAD</keyword>
<protein>
    <recommendedName>
        <fullName evidence="16">tRNA-dihydrouridine synthase</fullName>
        <ecNumber evidence="16">1.3.1.-</ecNumber>
    </recommendedName>
</protein>
<dbReference type="PROSITE" id="PS01136">
    <property type="entry name" value="UPF0034"/>
    <property type="match status" value="1"/>
</dbReference>
<evidence type="ECO:0000256" key="7">
    <source>
        <dbReference type="ARBA" id="ARBA00023002"/>
    </source>
</evidence>
<evidence type="ECO:0000256" key="18">
    <source>
        <dbReference type="PIRSR" id="PIRSR006621-2"/>
    </source>
</evidence>
<feature type="binding site" evidence="18">
    <location>
        <begin position="14"/>
        <end position="16"/>
    </location>
    <ligand>
        <name>FMN</name>
        <dbReference type="ChEBI" id="CHEBI:58210"/>
    </ligand>
</feature>
<comment type="catalytic activity">
    <reaction evidence="13">
        <text>5,6-dihydrouridine(16) in tRNA + NAD(+) = uridine(16) in tRNA + NADH + H(+)</text>
        <dbReference type="Rhea" id="RHEA:53380"/>
        <dbReference type="Rhea" id="RHEA-COMP:13543"/>
        <dbReference type="Rhea" id="RHEA-COMP:13544"/>
        <dbReference type="ChEBI" id="CHEBI:15378"/>
        <dbReference type="ChEBI" id="CHEBI:57540"/>
        <dbReference type="ChEBI" id="CHEBI:57945"/>
        <dbReference type="ChEBI" id="CHEBI:65315"/>
        <dbReference type="ChEBI" id="CHEBI:74443"/>
        <dbReference type="EC" id="1.3.1.88"/>
    </reaction>
    <physiologicalReaction direction="right-to-left" evidence="13">
        <dbReference type="Rhea" id="RHEA:53382"/>
    </physiologicalReaction>
</comment>
<evidence type="ECO:0000256" key="13">
    <source>
        <dbReference type="ARBA" id="ARBA00048934"/>
    </source>
</evidence>
<dbReference type="InterPro" id="IPR013785">
    <property type="entry name" value="Aldolase_TIM"/>
</dbReference>
<comment type="catalytic activity">
    <reaction evidence="14">
        <text>a 5,6-dihydrouridine in mRNA + NADP(+) = a uridine in mRNA + NADPH + H(+)</text>
        <dbReference type="Rhea" id="RHEA:69855"/>
        <dbReference type="Rhea" id="RHEA-COMP:14658"/>
        <dbReference type="Rhea" id="RHEA-COMP:17789"/>
        <dbReference type="ChEBI" id="CHEBI:15378"/>
        <dbReference type="ChEBI" id="CHEBI:57783"/>
        <dbReference type="ChEBI" id="CHEBI:58349"/>
        <dbReference type="ChEBI" id="CHEBI:65315"/>
        <dbReference type="ChEBI" id="CHEBI:74443"/>
    </reaction>
    <physiologicalReaction direction="right-to-left" evidence="14">
        <dbReference type="Rhea" id="RHEA:69857"/>
    </physiologicalReaction>
</comment>
<keyword evidence="4" id="KW-0507">mRNA processing</keyword>
<dbReference type="InterPro" id="IPR018517">
    <property type="entry name" value="tRNA_hU_synthase_CS"/>
</dbReference>
<dbReference type="InterPro" id="IPR035587">
    <property type="entry name" value="DUS-like_FMN-bd"/>
</dbReference>
<dbReference type="AlphaFoldDB" id="A0AAF0J2G1"/>
<keyword evidence="2 16" id="KW-0285">Flavoprotein</keyword>
<evidence type="ECO:0000256" key="1">
    <source>
        <dbReference type="ARBA" id="ARBA00001917"/>
    </source>
</evidence>
<evidence type="ECO:0000313" key="21">
    <source>
        <dbReference type="Proteomes" id="UP001213623"/>
    </source>
</evidence>
<keyword evidence="5 16" id="KW-0819">tRNA processing</keyword>
<evidence type="ECO:0000256" key="15">
    <source>
        <dbReference type="ARBA" id="ARBA00049467"/>
    </source>
</evidence>
<dbReference type="GO" id="GO:0017150">
    <property type="term" value="F:tRNA dihydrouridine synthase activity"/>
    <property type="evidence" value="ECO:0007669"/>
    <property type="project" value="InterPro"/>
</dbReference>
<evidence type="ECO:0000256" key="6">
    <source>
        <dbReference type="ARBA" id="ARBA00022857"/>
    </source>
</evidence>
<reference evidence="20" key="1">
    <citation type="submission" date="2023-03" db="EMBL/GenBank/DDBJ databases">
        <title>Mating type loci evolution in Malassezia.</title>
        <authorList>
            <person name="Coelho M.A."/>
        </authorList>
    </citation>
    <scope>NUCLEOTIDE SEQUENCE</scope>
    <source>
        <strain evidence="20">CBS 9557</strain>
    </source>
</reference>
<evidence type="ECO:0000256" key="10">
    <source>
        <dbReference type="ARBA" id="ARBA00047287"/>
    </source>
</evidence>
<keyword evidence="21" id="KW-1185">Reference proteome</keyword>
<dbReference type="PIRSF" id="PIRSF006621">
    <property type="entry name" value="Dus"/>
    <property type="match status" value="1"/>
</dbReference>
<sequence>MADGAPWYRYAAAPMVDQSDVAFRLTTVKYGATATWTQMYHTQDVLHDPLVSARARRELELGQCAPENLRADGLRASQIVQLAGNDPAVLVEAARCLEPWADGIDLNLGCPQTRAQRGHYGGYLLGKKDWDQVEACVRALMEGVRVPISVKLRLCDSASDTIPLAVRLARAGARVLTLHARHVAPNRRRAGPAKLEYVHELVDALHAHQLHVSQPGGHTVVVSNGNVRDPNDVVANLTFTHADGIMIGEPLLVRPDLFAAACGRGAEPVQVLSTFLHLSAQYPTAPLAHVQQHVRSMLRAWPHGRETRRLPQLG</sequence>
<keyword evidence="6" id="KW-0521">NADP</keyword>
<comment type="function">
    <text evidence="16">Catalyzes the synthesis of dihydrouridine, a modified base found in the D-loop of most tRNAs.</text>
</comment>
<gene>
    <name evidence="20" type="ORF">MNAN1_000561</name>
</gene>
<feature type="binding site" evidence="18">
    <location>
        <position position="179"/>
    </location>
    <ligand>
        <name>FMN</name>
        <dbReference type="ChEBI" id="CHEBI:58210"/>
    </ligand>
</feature>
<comment type="similarity">
    <text evidence="16">Belongs to the dus family.</text>
</comment>
<evidence type="ECO:0000256" key="4">
    <source>
        <dbReference type="ARBA" id="ARBA00022664"/>
    </source>
</evidence>
<feature type="binding site" evidence="18">
    <location>
        <position position="81"/>
    </location>
    <ligand>
        <name>FMN</name>
        <dbReference type="ChEBI" id="CHEBI:58210"/>
    </ligand>
</feature>
<dbReference type="InterPro" id="IPR001269">
    <property type="entry name" value="DUS_fam"/>
</dbReference>
<comment type="catalytic activity">
    <reaction evidence="12">
        <text>a 5,6-dihydrouridine in mRNA + NAD(+) = a uridine in mRNA + NADH + H(+)</text>
        <dbReference type="Rhea" id="RHEA:69851"/>
        <dbReference type="Rhea" id="RHEA-COMP:14658"/>
        <dbReference type="Rhea" id="RHEA-COMP:17789"/>
        <dbReference type="ChEBI" id="CHEBI:15378"/>
        <dbReference type="ChEBI" id="CHEBI:57540"/>
        <dbReference type="ChEBI" id="CHEBI:57945"/>
        <dbReference type="ChEBI" id="CHEBI:65315"/>
        <dbReference type="ChEBI" id="CHEBI:74443"/>
    </reaction>
    <physiologicalReaction direction="right-to-left" evidence="12">
        <dbReference type="Rhea" id="RHEA:69853"/>
    </physiologicalReaction>
</comment>
<evidence type="ECO:0000256" key="16">
    <source>
        <dbReference type="PIRNR" id="PIRNR006621"/>
    </source>
</evidence>
<evidence type="ECO:0000256" key="2">
    <source>
        <dbReference type="ARBA" id="ARBA00022630"/>
    </source>
</evidence>
<keyword evidence="7 16" id="KW-0560">Oxidoreductase</keyword>
<dbReference type="Gene3D" id="3.20.20.70">
    <property type="entry name" value="Aldolase class I"/>
    <property type="match status" value="1"/>
</dbReference>
<evidence type="ECO:0000256" key="12">
    <source>
        <dbReference type="ARBA" id="ARBA00048342"/>
    </source>
</evidence>
<comment type="cofactor">
    <cofactor evidence="1 16 18">
        <name>FMN</name>
        <dbReference type="ChEBI" id="CHEBI:58210"/>
    </cofactor>
</comment>
<evidence type="ECO:0000259" key="19">
    <source>
        <dbReference type="Pfam" id="PF01207"/>
    </source>
</evidence>
<comment type="catalytic activity">
    <reaction evidence="15">
        <text>5,6-dihydrouridine(17) in tRNA + NADP(+) = uridine(17) in tRNA + NADPH + H(+)</text>
        <dbReference type="Rhea" id="RHEA:53368"/>
        <dbReference type="Rhea" id="RHEA-COMP:13541"/>
        <dbReference type="Rhea" id="RHEA-COMP:13542"/>
        <dbReference type="ChEBI" id="CHEBI:15378"/>
        <dbReference type="ChEBI" id="CHEBI:57783"/>
        <dbReference type="ChEBI" id="CHEBI:58349"/>
        <dbReference type="ChEBI" id="CHEBI:65315"/>
        <dbReference type="ChEBI" id="CHEBI:74443"/>
        <dbReference type="EC" id="1.3.1.88"/>
    </reaction>
    <physiologicalReaction direction="right-to-left" evidence="15">
        <dbReference type="Rhea" id="RHEA:53370"/>
    </physiologicalReaction>
</comment>
<comment type="similarity">
    <text evidence="9">Belongs to the Dus family. Dus1 subfamily.</text>
</comment>
<evidence type="ECO:0000256" key="17">
    <source>
        <dbReference type="PIRSR" id="PIRSR006621-1"/>
    </source>
</evidence>
<evidence type="ECO:0000256" key="5">
    <source>
        <dbReference type="ARBA" id="ARBA00022694"/>
    </source>
</evidence>
<evidence type="ECO:0000256" key="11">
    <source>
        <dbReference type="ARBA" id="ARBA00047652"/>
    </source>
</evidence>
<keyword evidence="3 16" id="KW-0288">FMN</keyword>
<dbReference type="EMBL" id="CP119892">
    <property type="protein sequence ID" value="WFD25598.1"/>
    <property type="molecule type" value="Genomic_DNA"/>
</dbReference>
<evidence type="ECO:0000256" key="8">
    <source>
        <dbReference type="ARBA" id="ARBA00023027"/>
    </source>
</evidence>
<feature type="active site" description="Proton donor" evidence="17">
    <location>
        <position position="110"/>
    </location>
</feature>